<evidence type="ECO:0000256" key="2">
    <source>
        <dbReference type="ARBA" id="ARBA00022679"/>
    </source>
</evidence>
<feature type="domain" description="Formyl transferase N-terminal" evidence="7">
    <location>
        <begin position="1"/>
        <end position="181"/>
    </location>
</feature>
<dbReference type="InterPro" id="IPR002376">
    <property type="entry name" value="Formyl_transf_N"/>
</dbReference>
<dbReference type="PROSITE" id="PS00373">
    <property type="entry name" value="GART"/>
    <property type="match status" value="1"/>
</dbReference>
<dbReference type="PANTHER" id="PTHR43369:SF2">
    <property type="entry name" value="PHOSPHORIBOSYLGLYCINAMIDE FORMYLTRANSFERASE"/>
    <property type="match status" value="1"/>
</dbReference>
<comment type="similarity">
    <text evidence="4 6">Belongs to the GART family.</text>
</comment>
<evidence type="ECO:0000256" key="1">
    <source>
        <dbReference type="ARBA" id="ARBA00005054"/>
    </source>
</evidence>
<name>A0ABQ1J6F0_9PROT</name>
<evidence type="ECO:0000313" key="8">
    <source>
        <dbReference type="EMBL" id="GGB61104.1"/>
    </source>
</evidence>
<dbReference type="SUPFAM" id="SSF53328">
    <property type="entry name" value="Formyltransferase"/>
    <property type="match status" value="1"/>
</dbReference>
<feature type="site" description="Raises pKa of active site His" evidence="6">
    <location>
        <position position="144"/>
    </location>
</feature>
<dbReference type="Gene3D" id="3.40.50.170">
    <property type="entry name" value="Formyl transferase, N-terminal domain"/>
    <property type="match status" value="1"/>
</dbReference>
<keyword evidence="3 6" id="KW-0658">Purine biosynthesis</keyword>
<dbReference type="InterPro" id="IPR004607">
    <property type="entry name" value="GART"/>
</dbReference>
<feature type="active site" description="Proton donor" evidence="6">
    <location>
        <position position="108"/>
    </location>
</feature>
<sequence length="194" mass="21363">MRLAILISGRGTNMERLLEAASEPGYPAEARLVLSNKTSAAGLDTARRADVEALAIPHRDFEDRESFERAMDRALQERGIEIIALAGFMRVLTPWFVGRWSGRLINIHPSLLPKYPGLDTHARAIAAGDEEAGCSVHWVTEGVDEGDVIAQARVPVLKDDTAESLAERVLIEEHKLYPDALAEACRQITRRPAS</sequence>
<protein>
    <recommendedName>
        <fullName evidence="6">Phosphoribosylglycinamide formyltransferase</fullName>
        <ecNumber evidence="6">2.1.2.2</ecNumber>
    </recommendedName>
    <alternativeName>
        <fullName evidence="6">5'-phosphoribosylglycinamide transformylase</fullName>
    </alternativeName>
    <alternativeName>
        <fullName evidence="6">GAR transformylase</fullName>
        <shortName evidence="6">GART</shortName>
    </alternativeName>
</protein>
<evidence type="ECO:0000256" key="5">
    <source>
        <dbReference type="ARBA" id="ARBA00047664"/>
    </source>
</evidence>
<comment type="catalytic activity">
    <reaction evidence="5 6">
        <text>N(1)-(5-phospho-beta-D-ribosyl)glycinamide + (6R)-10-formyltetrahydrofolate = N(2)-formyl-N(1)-(5-phospho-beta-D-ribosyl)glycinamide + (6S)-5,6,7,8-tetrahydrofolate + H(+)</text>
        <dbReference type="Rhea" id="RHEA:15053"/>
        <dbReference type="ChEBI" id="CHEBI:15378"/>
        <dbReference type="ChEBI" id="CHEBI:57453"/>
        <dbReference type="ChEBI" id="CHEBI:143788"/>
        <dbReference type="ChEBI" id="CHEBI:147286"/>
        <dbReference type="ChEBI" id="CHEBI:195366"/>
        <dbReference type="EC" id="2.1.2.2"/>
    </reaction>
</comment>
<comment type="caution">
    <text evidence="6">Lacks conserved residue(s) required for the propagation of feature annotation.</text>
</comment>
<dbReference type="HAMAP" id="MF_01930">
    <property type="entry name" value="PurN"/>
    <property type="match status" value="1"/>
</dbReference>
<feature type="binding site" evidence="6">
    <location>
        <begin position="11"/>
        <end position="13"/>
    </location>
    <ligand>
        <name>N(1)-(5-phospho-beta-D-ribosyl)glycinamide</name>
        <dbReference type="ChEBI" id="CHEBI:143788"/>
    </ligand>
</feature>
<evidence type="ECO:0000259" key="7">
    <source>
        <dbReference type="Pfam" id="PF00551"/>
    </source>
</evidence>
<feature type="binding site" evidence="6">
    <location>
        <position position="64"/>
    </location>
    <ligand>
        <name>(6R)-10-formyltetrahydrofolate</name>
        <dbReference type="ChEBI" id="CHEBI:195366"/>
    </ligand>
</feature>
<evidence type="ECO:0000256" key="6">
    <source>
        <dbReference type="HAMAP-Rule" id="MF_01930"/>
    </source>
</evidence>
<keyword evidence="9" id="KW-1185">Reference proteome</keyword>
<proteinExistence type="inferred from homology"/>
<dbReference type="Proteomes" id="UP000628854">
    <property type="component" value="Unassembled WGS sequence"/>
</dbReference>
<gene>
    <name evidence="6 8" type="primary">purN</name>
    <name evidence="8" type="ORF">GCM10011503_07060</name>
</gene>
<evidence type="ECO:0000256" key="4">
    <source>
        <dbReference type="ARBA" id="ARBA00038440"/>
    </source>
</evidence>
<feature type="binding site" evidence="6">
    <location>
        <position position="106"/>
    </location>
    <ligand>
        <name>(6R)-10-formyltetrahydrofolate</name>
        <dbReference type="ChEBI" id="CHEBI:195366"/>
    </ligand>
</feature>
<comment type="pathway">
    <text evidence="1 6">Purine metabolism; IMP biosynthesis via de novo pathway; N(2)-formyl-N(1)-(5-phospho-D-ribosyl)glycinamide from N(1)-(5-phospho-D-ribosyl)glycinamide (10-formyl THF route): step 1/1.</text>
</comment>
<dbReference type="EMBL" id="BMKF01000001">
    <property type="protein sequence ID" value="GGB61104.1"/>
    <property type="molecule type" value="Genomic_DNA"/>
</dbReference>
<comment type="caution">
    <text evidence="8">The sequence shown here is derived from an EMBL/GenBank/DDBJ whole genome shotgun (WGS) entry which is preliminary data.</text>
</comment>
<dbReference type="InterPro" id="IPR036477">
    <property type="entry name" value="Formyl_transf_N_sf"/>
</dbReference>
<dbReference type="PANTHER" id="PTHR43369">
    <property type="entry name" value="PHOSPHORIBOSYLGLYCINAMIDE FORMYLTRANSFERASE"/>
    <property type="match status" value="1"/>
</dbReference>
<dbReference type="InterPro" id="IPR001555">
    <property type="entry name" value="GART_AS"/>
</dbReference>
<evidence type="ECO:0000313" key="9">
    <source>
        <dbReference type="Proteomes" id="UP000628854"/>
    </source>
</evidence>
<dbReference type="EC" id="2.1.2.2" evidence="6"/>
<dbReference type="NCBIfam" id="TIGR00639">
    <property type="entry name" value="PurN"/>
    <property type="match status" value="1"/>
</dbReference>
<evidence type="ECO:0000256" key="3">
    <source>
        <dbReference type="ARBA" id="ARBA00022755"/>
    </source>
</evidence>
<dbReference type="Pfam" id="PF00551">
    <property type="entry name" value="Formyl_trans_N"/>
    <property type="match status" value="1"/>
</dbReference>
<dbReference type="CDD" id="cd08645">
    <property type="entry name" value="FMT_core_GART"/>
    <property type="match status" value="1"/>
</dbReference>
<accession>A0ABQ1J6F0</accession>
<comment type="function">
    <text evidence="6">Catalyzes the transfer of a formyl group from 10-formyltetrahydrofolate to 5-phospho-ribosyl-glycinamide (GAR), producing 5-phospho-ribosyl-N-formylglycinamide (FGAR) and tetrahydrofolate.</text>
</comment>
<organism evidence="8 9">
    <name type="scientific">Henriciella pelagia</name>
    <dbReference type="NCBI Taxonomy" id="1977912"/>
    <lineage>
        <taxon>Bacteria</taxon>
        <taxon>Pseudomonadati</taxon>
        <taxon>Pseudomonadota</taxon>
        <taxon>Alphaproteobacteria</taxon>
        <taxon>Hyphomonadales</taxon>
        <taxon>Hyphomonadaceae</taxon>
        <taxon>Henriciella</taxon>
    </lineage>
</organism>
<keyword evidence="2 6" id="KW-0808">Transferase</keyword>
<reference evidence="9" key="1">
    <citation type="journal article" date="2019" name="Int. J. Syst. Evol. Microbiol.">
        <title>The Global Catalogue of Microorganisms (GCM) 10K type strain sequencing project: providing services to taxonomists for standard genome sequencing and annotation.</title>
        <authorList>
            <consortium name="The Broad Institute Genomics Platform"/>
            <consortium name="The Broad Institute Genome Sequencing Center for Infectious Disease"/>
            <person name="Wu L."/>
            <person name="Ma J."/>
        </authorList>
    </citation>
    <scope>NUCLEOTIDE SEQUENCE [LARGE SCALE GENOMIC DNA]</scope>
    <source>
        <strain evidence="9">CGMCC 1.15928</strain>
    </source>
</reference>